<dbReference type="InterPro" id="IPR016163">
    <property type="entry name" value="Ald_DH_C"/>
</dbReference>
<evidence type="ECO:0000256" key="2">
    <source>
        <dbReference type="ARBA" id="ARBA00009986"/>
    </source>
</evidence>
<dbReference type="OrthoDB" id="310895at2759"/>
<dbReference type="SUPFAM" id="SSF53720">
    <property type="entry name" value="ALDH-like"/>
    <property type="match status" value="1"/>
</dbReference>
<evidence type="ECO:0000313" key="5">
    <source>
        <dbReference type="EMBL" id="KDN46455.1"/>
    </source>
</evidence>
<dbReference type="FunFam" id="3.40.309.10:FF:000004">
    <property type="entry name" value="Succinate-semialdehyde dehydrogenase I"/>
    <property type="match status" value="1"/>
</dbReference>
<evidence type="ECO:0000313" key="6">
    <source>
        <dbReference type="Proteomes" id="UP000027361"/>
    </source>
</evidence>
<dbReference type="FunFam" id="3.40.605.10:FF:000007">
    <property type="entry name" value="NAD/NADP-dependent betaine aldehyde dehydrogenase"/>
    <property type="match status" value="1"/>
</dbReference>
<feature type="domain" description="Aldehyde dehydrogenase" evidence="4">
    <location>
        <begin position="25"/>
        <end position="487"/>
    </location>
</feature>
<dbReference type="AlphaFoldDB" id="A0A066W6R0"/>
<dbReference type="InterPro" id="IPR015590">
    <property type="entry name" value="Aldehyde_DH_dom"/>
</dbReference>
<dbReference type="GO" id="GO:0009450">
    <property type="term" value="P:gamma-aminobutyric acid catabolic process"/>
    <property type="evidence" value="ECO:0007669"/>
    <property type="project" value="TreeGrafter"/>
</dbReference>
<organism evidence="5 6">
    <name type="scientific">Tilletiaria anomala (strain ATCC 24038 / CBS 436.72 / UBC 951)</name>
    <dbReference type="NCBI Taxonomy" id="1037660"/>
    <lineage>
        <taxon>Eukaryota</taxon>
        <taxon>Fungi</taxon>
        <taxon>Dikarya</taxon>
        <taxon>Basidiomycota</taxon>
        <taxon>Ustilaginomycotina</taxon>
        <taxon>Exobasidiomycetes</taxon>
        <taxon>Georgefischeriales</taxon>
        <taxon>Tilletiariaceae</taxon>
        <taxon>Tilletiaria</taxon>
    </lineage>
</organism>
<dbReference type="InterPro" id="IPR050740">
    <property type="entry name" value="Aldehyde_DH_Superfamily"/>
</dbReference>
<dbReference type="OMA" id="WASCPDC"/>
<comment type="pathway">
    <text evidence="1">Amino-acid degradation; 4-aminobutanoate degradation.</text>
</comment>
<accession>A0A066W6R0</accession>
<dbReference type="GeneID" id="25264354"/>
<dbReference type="PANTHER" id="PTHR43353">
    <property type="entry name" value="SUCCINATE-SEMIALDEHYDE DEHYDROGENASE, MITOCHONDRIAL"/>
    <property type="match status" value="1"/>
</dbReference>
<dbReference type="Gene3D" id="3.40.605.10">
    <property type="entry name" value="Aldehyde Dehydrogenase, Chain A, domain 1"/>
    <property type="match status" value="1"/>
</dbReference>
<keyword evidence="6" id="KW-1185">Reference proteome</keyword>
<dbReference type="EMBL" id="JMSN01000035">
    <property type="protein sequence ID" value="KDN46455.1"/>
    <property type="molecule type" value="Genomic_DNA"/>
</dbReference>
<dbReference type="InParanoid" id="A0A066W6R0"/>
<dbReference type="InterPro" id="IPR016162">
    <property type="entry name" value="Ald_DH_N"/>
</dbReference>
<comment type="caution">
    <text evidence="5">The sequence shown here is derived from an EMBL/GenBank/DDBJ whole genome shotgun (WGS) entry which is preliminary data.</text>
</comment>
<keyword evidence="3" id="KW-0560">Oxidoreductase</keyword>
<dbReference type="CDD" id="cd07103">
    <property type="entry name" value="ALDH_F5_SSADH_GabD"/>
    <property type="match status" value="1"/>
</dbReference>
<evidence type="ECO:0000256" key="1">
    <source>
        <dbReference type="ARBA" id="ARBA00005176"/>
    </source>
</evidence>
<dbReference type="GO" id="GO:0005737">
    <property type="term" value="C:cytoplasm"/>
    <property type="evidence" value="ECO:0007669"/>
    <property type="project" value="TreeGrafter"/>
</dbReference>
<dbReference type="Proteomes" id="UP000027361">
    <property type="component" value="Unassembled WGS sequence"/>
</dbReference>
<evidence type="ECO:0000256" key="3">
    <source>
        <dbReference type="ARBA" id="ARBA00023002"/>
    </source>
</evidence>
<sequence length="493" mass="53038">MQTSSVPQLNNADLFGTHQFIGGAWSEPNDEDLFEVIDPGTASPWVKVKSSSLKDVDAAINAAHAAFPTYSQVPARERARKLLDFDRLLRENLDDIATLLVWETGKPFDEAKGEVEYALTFSWWYIGEVERVQGQTVKGAANAAIRFFTIKQPIGPVALLTPWNFPVALFVRKVVTALAAGCTVVAKPSPEAPLSTLAVARLLEQAGFGNGIVNVILASNKTTPAIGELLCSDRRIKKVSFTGSTRVGRIVMRQCALSLKKLTLELGGLGAYLVFNDADVDKACVALVANKTRHAGQTCIAAQRVFVHRSISDVFAQGLLALLSQVKLGHGLDPSTTLGPLETLSGKEKAIKHIEDARRKGAQILTAAVETPTQGFFVTPTVVLGCTKDMLVFQEESFAPIINLTLFDAEEEAIQMANDTDMGLTSYVFTKDASRLWRCYESLKAGNVGLNVGNTTSAEIPFGGLDQSGFGKEAGIGAGLSEYLIEKSATMAL</sequence>
<comment type="similarity">
    <text evidence="2">Belongs to the aldehyde dehydrogenase family.</text>
</comment>
<evidence type="ECO:0000259" key="4">
    <source>
        <dbReference type="Pfam" id="PF00171"/>
    </source>
</evidence>
<dbReference type="PANTHER" id="PTHR43353:SF10">
    <property type="entry name" value="SUCCINATE-SEMIALDEHYDE DEHYDROGENASE (NADP+)"/>
    <property type="match status" value="1"/>
</dbReference>
<proteinExistence type="inferred from homology"/>
<protein>
    <submittedName>
        <fullName evidence="5">Aldehyde dehydrogenase</fullName>
    </submittedName>
</protein>
<name>A0A066W6R0_TILAU</name>
<reference evidence="5 6" key="1">
    <citation type="submission" date="2014-05" db="EMBL/GenBank/DDBJ databases">
        <title>Draft genome sequence of a rare smut relative, Tilletiaria anomala UBC 951.</title>
        <authorList>
            <consortium name="DOE Joint Genome Institute"/>
            <person name="Toome M."/>
            <person name="Kuo A."/>
            <person name="Henrissat B."/>
            <person name="Lipzen A."/>
            <person name="Tritt A."/>
            <person name="Yoshinaga Y."/>
            <person name="Zane M."/>
            <person name="Barry K."/>
            <person name="Grigoriev I.V."/>
            <person name="Spatafora J.W."/>
            <person name="Aimea M.C."/>
        </authorList>
    </citation>
    <scope>NUCLEOTIDE SEQUENCE [LARGE SCALE GENOMIC DNA]</scope>
    <source>
        <strain evidence="5 6">UBC 951</strain>
    </source>
</reference>
<dbReference type="Pfam" id="PF00171">
    <property type="entry name" value="Aldedh"/>
    <property type="match status" value="1"/>
</dbReference>
<dbReference type="InterPro" id="IPR016161">
    <property type="entry name" value="Ald_DH/histidinol_DH"/>
</dbReference>
<dbReference type="Gene3D" id="3.40.309.10">
    <property type="entry name" value="Aldehyde Dehydrogenase, Chain A, domain 2"/>
    <property type="match status" value="1"/>
</dbReference>
<dbReference type="RefSeq" id="XP_013243544.1">
    <property type="nucleotide sequence ID" value="XM_013388090.1"/>
</dbReference>
<dbReference type="GO" id="GO:0004777">
    <property type="term" value="F:succinate-semialdehyde dehydrogenase (NAD+) activity"/>
    <property type="evidence" value="ECO:0007669"/>
    <property type="project" value="TreeGrafter"/>
</dbReference>
<gene>
    <name evidence="5" type="ORF">K437DRAFT_256178</name>
</gene>
<dbReference type="STRING" id="1037660.A0A066W6R0"/>
<dbReference type="HOGENOM" id="CLU_005391_5_3_1"/>